<evidence type="ECO:0000313" key="3">
    <source>
        <dbReference type="Proteomes" id="UP000318081"/>
    </source>
</evidence>
<keyword evidence="3" id="KW-1185">Reference proteome</keyword>
<protein>
    <submittedName>
        <fullName evidence="2">Uncharacterized protein</fullName>
    </submittedName>
</protein>
<gene>
    <name evidence="2" type="ORF">TBK1r_55460</name>
</gene>
<evidence type="ECO:0000256" key="1">
    <source>
        <dbReference type="SAM" id="MobiDB-lite"/>
    </source>
</evidence>
<dbReference type="EMBL" id="CP036432">
    <property type="protein sequence ID" value="QDV86527.1"/>
    <property type="molecule type" value="Genomic_DNA"/>
</dbReference>
<proteinExistence type="predicted"/>
<name>A0ABX5XWZ0_9BACT</name>
<reference evidence="2 3" key="1">
    <citation type="submission" date="2019-02" db="EMBL/GenBank/DDBJ databases">
        <title>Deep-cultivation of Planctomycetes and their phenomic and genomic characterization uncovers novel biology.</title>
        <authorList>
            <person name="Wiegand S."/>
            <person name="Jogler M."/>
            <person name="Boedeker C."/>
            <person name="Pinto D."/>
            <person name="Vollmers J."/>
            <person name="Rivas-Marin E."/>
            <person name="Kohn T."/>
            <person name="Peeters S.H."/>
            <person name="Heuer A."/>
            <person name="Rast P."/>
            <person name="Oberbeckmann S."/>
            <person name="Bunk B."/>
            <person name="Jeske O."/>
            <person name="Meyerdierks A."/>
            <person name="Storesund J.E."/>
            <person name="Kallscheuer N."/>
            <person name="Luecker S."/>
            <person name="Lage O.M."/>
            <person name="Pohl T."/>
            <person name="Merkel B.J."/>
            <person name="Hornburger P."/>
            <person name="Mueller R.-W."/>
            <person name="Bruemmer F."/>
            <person name="Labrenz M."/>
            <person name="Spormann A.M."/>
            <person name="Op den Camp H."/>
            <person name="Overmann J."/>
            <person name="Amann R."/>
            <person name="Jetten M.S.M."/>
            <person name="Mascher T."/>
            <person name="Medema M.H."/>
            <person name="Devos D.P."/>
            <person name="Kaster A.-K."/>
            <person name="Ovreas L."/>
            <person name="Rohde M."/>
            <person name="Galperin M.Y."/>
            <person name="Jogler C."/>
        </authorList>
    </citation>
    <scope>NUCLEOTIDE SEQUENCE [LARGE SCALE GENOMIC DNA]</scope>
    <source>
        <strain evidence="2 3">TBK1r</strain>
    </source>
</reference>
<dbReference type="Proteomes" id="UP000318081">
    <property type="component" value="Chromosome"/>
</dbReference>
<accession>A0ABX5XWZ0</accession>
<evidence type="ECO:0000313" key="2">
    <source>
        <dbReference type="EMBL" id="QDV86527.1"/>
    </source>
</evidence>
<sequence>MAFPVGGRSKYDGQTAPDATIQDSLSAPPFTTPQFYEKSPALAAAAPFTAFSGGIPHANVASAPSTLPLVPLSASVLSCEMKTVVLLTLLSVTVPTALGAAESAATVETKIDQAWTVVWDRFFQPDSQTFMDYLSSYEPGKELSHLPTAEEVARQYPNPCGYSTGMEDGMILGGAMLSTLCDRFAVTGEANLRGRAAEVFAGIRRCATVHGVPGFIARNVCPEDRKSVYINSSRDQYTHFVHGLWKYYRSPLADEATKVEIRDILAAVAERMIEFVTPENNYDFCRADGSRCPLGICRMWKVQAHEAARLPMIYAAAWETTGEPRYRQLWRQYVAEAVKQSAAPSKHNAAYALLQMQCSLEVLYELEPDSELKAEIHHTMEHVSSLAAPRLDHVMQSIAGKSEQQLQMLGPDWRQVKEWINQAGYPNPQWGPYREIWHLFREAGESALIPMMVHDASIDATQQQHLERLILQTDYLHNSSCGIVYHLAAYWKARRVAMLP</sequence>
<organism evidence="2 3">
    <name type="scientific">Stieleria magnilauensis</name>
    <dbReference type="NCBI Taxonomy" id="2527963"/>
    <lineage>
        <taxon>Bacteria</taxon>
        <taxon>Pseudomonadati</taxon>
        <taxon>Planctomycetota</taxon>
        <taxon>Planctomycetia</taxon>
        <taxon>Pirellulales</taxon>
        <taxon>Pirellulaceae</taxon>
        <taxon>Stieleria</taxon>
    </lineage>
</organism>
<feature type="region of interest" description="Disordered" evidence="1">
    <location>
        <begin position="1"/>
        <end position="24"/>
    </location>
</feature>